<evidence type="ECO:0000313" key="2">
    <source>
        <dbReference type="EMBL" id="SHI41555.1"/>
    </source>
</evidence>
<reference evidence="2 3" key="1">
    <citation type="submission" date="2016-11" db="EMBL/GenBank/DDBJ databases">
        <authorList>
            <person name="Varghese N."/>
            <person name="Submissions S."/>
        </authorList>
    </citation>
    <scope>NUCLEOTIDE SEQUENCE [LARGE SCALE GENOMIC DNA]</scope>
    <source>
        <strain evidence="2 3">DSM 19027</strain>
    </source>
</reference>
<dbReference type="Pfam" id="PF03413">
    <property type="entry name" value="PepSY"/>
    <property type="match status" value="1"/>
</dbReference>
<dbReference type="AlphaFoldDB" id="A0A1M6AYK6"/>
<dbReference type="Proteomes" id="UP000324781">
    <property type="component" value="Unassembled WGS sequence"/>
</dbReference>
<evidence type="ECO:0000259" key="1">
    <source>
        <dbReference type="Pfam" id="PF03413"/>
    </source>
</evidence>
<dbReference type="EMBL" id="FQZP01000002">
    <property type="protein sequence ID" value="SHI41555.1"/>
    <property type="molecule type" value="Genomic_DNA"/>
</dbReference>
<organism evidence="2 3">
    <name type="scientific">Thermoclostridium caenicola</name>
    <dbReference type="NCBI Taxonomy" id="659425"/>
    <lineage>
        <taxon>Bacteria</taxon>
        <taxon>Bacillati</taxon>
        <taxon>Bacillota</taxon>
        <taxon>Clostridia</taxon>
        <taxon>Eubacteriales</taxon>
        <taxon>Oscillospiraceae</taxon>
        <taxon>Thermoclostridium</taxon>
    </lineage>
</organism>
<gene>
    <name evidence="2" type="ORF">SAMN05444373_10028</name>
</gene>
<dbReference type="Gene3D" id="3.10.450.40">
    <property type="match status" value="1"/>
</dbReference>
<name>A0A1M6AYK6_9FIRM</name>
<dbReference type="RefSeq" id="WP_243133144.1">
    <property type="nucleotide sequence ID" value="NZ_DAONMB010000188.1"/>
</dbReference>
<keyword evidence="3" id="KW-1185">Reference proteome</keyword>
<proteinExistence type="predicted"/>
<protein>
    <submittedName>
        <fullName evidence="2">Peptidase propeptide and YPEB domain-containing protein</fullName>
    </submittedName>
</protein>
<sequence length="88" mass="10205">MMHFGAAGYPYYYTLWDGYWRCQRINSEAAIQIALQQVPGQVIKVELDDENGVLVYEIDIRTPSGIFEVHVHAVTGQILKIEREDDRY</sequence>
<evidence type="ECO:0000313" key="3">
    <source>
        <dbReference type="Proteomes" id="UP000324781"/>
    </source>
</evidence>
<dbReference type="InterPro" id="IPR025711">
    <property type="entry name" value="PepSY"/>
</dbReference>
<feature type="domain" description="PepSY" evidence="1">
    <location>
        <begin position="24"/>
        <end position="82"/>
    </location>
</feature>
<accession>A0A1M6AYK6</accession>